<evidence type="ECO:0000256" key="5">
    <source>
        <dbReference type="ARBA" id="ARBA00022598"/>
    </source>
</evidence>
<dbReference type="GO" id="GO:0004820">
    <property type="term" value="F:glycine-tRNA ligase activity"/>
    <property type="evidence" value="ECO:0007669"/>
    <property type="project" value="UniProtKB-UniRule"/>
</dbReference>
<evidence type="ECO:0000256" key="4">
    <source>
        <dbReference type="ARBA" id="ARBA00022490"/>
    </source>
</evidence>
<evidence type="ECO:0000256" key="2">
    <source>
        <dbReference type="ARBA" id="ARBA00008226"/>
    </source>
</evidence>
<dbReference type="EMBL" id="RBIM01000003">
    <property type="protein sequence ID" value="RKR00404.1"/>
    <property type="molecule type" value="Genomic_DNA"/>
</dbReference>
<reference evidence="13 14" key="1">
    <citation type="submission" date="2018-10" db="EMBL/GenBank/DDBJ databases">
        <title>Genomic Encyclopedia of Type Strains, Phase IV (KMG-IV): sequencing the most valuable type-strain genomes for metagenomic binning, comparative biology and taxonomic classification.</title>
        <authorList>
            <person name="Goeker M."/>
        </authorList>
    </citation>
    <scope>NUCLEOTIDE SEQUENCE [LARGE SCALE GENOMIC DNA]</scope>
    <source>
        <strain evidence="13 14">DSM 4734</strain>
    </source>
</reference>
<dbReference type="InterPro" id="IPR006194">
    <property type="entry name" value="Gly-tRNA-synth_heterodimer"/>
</dbReference>
<keyword evidence="6 11" id="KW-0547">Nucleotide-binding</keyword>
<gene>
    <name evidence="11" type="primary">glyS</name>
    <name evidence="13" type="ORF">C7435_1612</name>
</gene>
<dbReference type="NCBIfam" id="TIGR00211">
    <property type="entry name" value="glyS"/>
    <property type="match status" value="1"/>
</dbReference>
<dbReference type="PROSITE" id="PS50861">
    <property type="entry name" value="AA_TRNA_LIGASE_II_GLYAB"/>
    <property type="match status" value="1"/>
</dbReference>
<evidence type="ECO:0000256" key="7">
    <source>
        <dbReference type="ARBA" id="ARBA00022840"/>
    </source>
</evidence>
<dbReference type="EC" id="6.1.1.14" evidence="11"/>
<dbReference type="AlphaFoldDB" id="A0A495DG23"/>
<evidence type="ECO:0000256" key="9">
    <source>
        <dbReference type="ARBA" id="ARBA00023146"/>
    </source>
</evidence>
<dbReference type="GO" id="GO:0006420">
    <property type="term" value="P:arginyl-tRNA aminoacylation"/>
    <property type="evidence" value="ECO:0007669"/>
    <property type="project" value="InterPro"/>
</dbReference>
<protein>
    <recommendedName>
        <fullName evidence="11">Glycine--tRNA ligase beta subunit</fullName>
        <ecNumber evidence="11">6.1.1.14</ecNumber>
    </recommendedName>
    <alternativeName>
        <fullName evidence="11">Glycyl-tRNA synthetase beta subunit</fullName>
        <shortName evidence="11">GlyRS</shortName>
    </alternativeName>
</protein>
<feature type="domain" description="DALR anticodon binding" evidence="12">
    <location>
        <begin position="603"/>
        <end position="703"/>
    </location>
</feature>
<comment type="catalytic activity">
    <reaction evidence="10 11">
        <text>tRNA(Gly) + glycine + ATP = glycyl-tRNA(Gly) + AMP + diphosphate</text>
        <dbReference type="Rhea" id="RHEA:16013"/>
        <dbReference type="Rhea" id="RHEA-COMP:9664"/>
        <dbReference type="Rhea" id="RHEA-COMP:9683"/>
        <dbReference type="ChEBI" id="CHEBI:30616"/>
        <dbReference type="ChEBI" id="CHEBI:33019"/>
        <dbReference type="ChEBI" id="CHEBI:57305"/>
        <dbReference type="ChEBI" id="CHEBI:78442"/>
        <dbReference type="ChEBI" id="CHEBI:78522"/>
        <dbReference type="ChEBI" id="CHEBI:456215"/>
        <dbReference type="EC" id="6.1.1.14"/>
    </reaction>
</comment>
<comment type="subunit">
    <text evidence="3 11">Tetramer of two alpha and two beta subunits.</text>
</comment>
<dbReference type="GO" id="GO:0005524">
    <property type="term" value="F:ATP binding"/>
    <property type="evidence" value="ECO:0007669"/>
    <property type="project" value="UniProtKB-UniRule"/>
</dbReference>
<dbReference type="Pfam" id="PF02092">
    <property type="entry name" value="tRNA_synt_2f"/>
    <property type="match status" value="1"/>
</dbReference>
<keyword evidence="4 11" id="KW-0963">Cytoplasm</keyword>
<dbReference type="RefSeq" id="WP_121210728.1">
    <property type="nucleotide sequence ID" value="NZ_RBIM01000003.1"/>
</dbReference>
<evidence type="ECO:0000313" key="13">
    <source>
        <dbReference type="EMBL" id="RKR00404.1"/>
    </source>
</evidence>
<dbReference type="Pfam" id="PF05746">
    <property type="entry name" value="DALR_1"/>
    <property type="match status" value="1"/>
</dbReference>
<keyword evidence="5 11" id="KW-0436">Ligase</keyword>
<dbReference type="Proteomes" id="UP000273675">
    <property type="component" value="Unassembled WGS sequence"/>
</dbReference>
<evidence type="ECO:0000256" key="3">
    <source>
        <dbReference type="ARBA" id="ARBA00011209"/>
    </source>
</evidence>
<dbReference type="PANTHER" id="PTHR30075">
    <property type="entry name" value="GLYCYL-TRNA SYNTHETASE"/>
    <property type="match status" value="1"/>
</dbReference>
<keyword evidence="9 11" id="KW-0030">Aminoacyl-tRNA synthetase</keyword>
<evidence type="ECO:0000256" key="10">
    <source>
        <dbReference type="ARBA" id="ARBA00047937"/>
    </source>
</evidence>
<dbReference type="OrthoDB" id="9775440at2"/>
<proteinExistence type="inferred from homology"/>
<evidence type="ECO:0000256" key="8">
    <source>
        <dbReference type="ARBA" id="ARBA00022917"/>
    </source>
</evidence>
<comment type="caution">
    <text evidence="13">The sequence shown here is derived from an EMBL/GenBank/DDBJ whole genome shotgun (WGS) entry which is preliminary data.</text>
</comment>
<sequence>MSELLFEIFCEEIPARMQPRAETDLEKLLGDRLKAAGLDWTSLKTFAGARRLGLVIEGLPVKTADVSEERKGPRVGAPDKAVEGFLRGAGVASLDQCEKREDKKGEFWVARIEKPGRATTEVIAEAIPEVMKAFPWPKSMKFGEGEKAQRWVRPIQRLLCVFDGEVVPVEVFGITASNITEGHRRMGRGPFTVSNFLEYASVLEGEGHVLLDRAARESLILNGARKVCVDAGFELVEDAGLLTEVAGLVEWPVPVLGEMDPDFLDLPPEVITLTMKTHQKYFAVRDPKTGTLVSKFVTIANQVAPDGGAAIAAGNARVLSARLSDARHFWDNDRKTPLWDETGERPDMYSQLAKVTFHEKLGTVADKVERVAALARELAPVVGADPDLAEKAARLAKADLVSEMVYEFPELQGAMGRYYALDQGEDAAVADAIKDHYKPQGPSDEVPTAPVSAAVALADKLDTLVGFWAIDEKPTGSKDPFALRRAALGVIRVLLVGVVRLRLQGQMFGYLGSHFITEDREGNWSLGGASGQGVEIAEKCTQDLLAFFADRLKVHLRDEGIRHDIIDAVFALGDDDLVRVTAKARALQAFLDTEDGAALLAGNKRASNILAKSEDDLAGEPDADYLANAPESAERDLIAALAAAGPAAEKALAEEDFAAAMTALAQLRAPIDAFFEHVTVNTELVSLRRNRLLLLSAIRTAIRAVADFDKISG</sequence>
<dbReference type="PANTHER" id="PTHR30075:SF2">
    <property type="entry name" value="GLYCINE--TRNA LIGASE, CHLOROPLASTIC_MITOCHONDRIAL 2"/>
    <property type="match status" value="1"/>
</dbReference>
<dbReference type="GO" id="GO:0005829">
    <property type="term" value="C:cytosol"/>
    <property type="evidence" value="ECO:0007669"/>
    <property type="project" value="TreeGrafter"/>
</dbReference>
<dbReference type="InterPro" id="IPR008909">
    <property type="entry name" value="DALR_anticod-bd"/>
</dbReference>
<dbReference type="InterPro" id="IPR015944">
    <property type="entry name" value="Gly-tRNA-synth_bsu"/>
</dbReference>
<dbReference type="HAMAP" id="MF_00255">
    <property type="entry name" value="Gly_tRNA_synth_beta"/>
    <property type="match status" value="1"/>
</dbReference>
<name>A0A495DG23_9PROT</name>
<evidence type="ECO:0000256" key="1">
    <source>
        <dbReference type="ARBA" id="ARBA00004496"/>
    </source>
</evidence>
<dbReference type="GO" id="GO:0004814">
    <property type="term" value="F:arginine-tRNA ligase activity"/>
    <property type="evidence" value="ECO:0007669"/>
    <property type="project" value="InterPro"/>
</dbReference>
<organism evidence="13 14">
    <name type="scientific">Maricaulis maris</name>
    <dbReference type="NCBI Taxonomy" id="74318"/>
    <lineage>
        <taxon>Bacteria</taxon>
        <taxon>Pseudomonadati</taxon>
        <taxon>Pseudomonadota</taxon>
        <taxon>Alphaproteobacteria</taxon>
        <taxon>Maricaulales</taxon>
        <taxon>Maricaulaceae</taxon>
        <taxon>Maricaulis</taxon>
    </lineage>
</organism>
<evidence type="ECO:0000313" key="14">
    <source>
        <dbReference type="Proteomes" id="UP000273675"/>
    </source>
</evidence>
<keyword evidence="7 11" id="KW-0067">ATP-binding</keyword>
<accession>A0A495DG23</accession>
<dbReference type="PRINTS" id="PR01045">
    <property type="entry name" value="TRNASYNTHGB"/>
</dbReference>
<evidence type="ECO:0000256" key="11">
    <source>
        <dbReference type="HAMAP-Rule" id="MF_00255"/>
    </source>
</evidence>
<evidence type="ECO:0000256" key="6">
    <source>
        <dbReference type="ARBA" id="ARBA00022741"/>
    </source>
</evidence>
<dbReference type="GO" id="GO:0006426">
    <property type="term" value="P:glycyl-tRNA aminoacylation"/>
    <property type="evidence" value="ECO:0007669"/>
    <property type="project" value="UniProtKB-UniRule"/>
</dbReference>
<dbReference type="SUPFAM" id="SSF109604">
    <property type="entry name" value="HD-domain/PDEase-like"/>
    <property type="match status" value="1"/>
</dbReference>
<comment type="subcellular location">
    <subcellularLocation>
        <location evidence="1 11">Cytoplasm</location>
    </subcellularLocation>
</comment>
<comment type="similarity">
    <text evidence="2 11">Belongs to the class-II aminoacyl-tRNA synthetase family.</text>
</comment>
<keyword evidence="8 11" id="KW-0648">Protein biosynthesis</keyword>
<evidence type="ECO:0000259" key="12">
    <source>
        <dbReference type="Pfam" id="PF05746"/>
    </source>
</evidence>